<dbReference type="RefSeq" id="WP_203737869.1">
    <property type="nucleotide sequence ID" value="NZ_BAAAUC010000002.1"/>
</dbReference>
<dbReference type="PANTHER" id="PTHR43586:SF21">
    <property type="entry name" value="PYRIDOXAL PHOSPHATE (PLP)-DEPENDENT ASPARTATE AMINOTRANSFERASE SUPERFAMILY"/>
    <property type="match status" value="1"/>
</dbReference>
<dbReference type="InterPro" id="IPR011340">
    <property type="entry name" value="Cys_dSase-rel"/>
</dbReference>
<dbReference type="Gene3D" id="3.90.1150.10">
    <property type="entry name" value="Aspartate Aminotransferase, domain 1"/>
    <property type="match status" value="1"/>
</dbReference>
<proteinExistence type="predicted"/>
<dbReference type="InterPro" id="IPR015421">
    <property type="entry name" value="PyrdxlP-dep_Trfase_major"/>
</dbReference>
<dbReference type="NCBIfam" id="TIGR01976">
    <property type="entry name" value="am_tr_V_VC1184"/>
    <property type="match status" value="1"/>
</dbReference>
<dbReference type="Pfam" id="PF00266">
    <property type="entry name" value="Aminotran_5"/>
    <property type="match status" value="2"/>
</dbReference>
<comment type="caution">
    <text evidence="2">The sequence shown here is derived from an EMBL/GenBank/DDBJ whole genome shotgun (WGS) entry which is preliminary data.</text>
</comment>
<dbReference type="InterPro" id="IPR015422">
    <property type="entry name" value="PyrdxlP-dep_Trfase_small"/>
</dbReference>
<dbReference type="PANTHER" id="PTHR43586">
    <property type="entry name" value="CYSTEINE DESULFURASE"/>
    <property type="match status" value="1"/>
</dbReference>
<feature type="domain" description="Aminotransferase class V" evidence="1">
    <location>
        <begin position="21"/>
        <end position="282"/>
    </location>
</feature>
<dbReference type="EMBL" id="BOMH01000002">
    <property type="protein sequence ID" value="GID62441.1"/>
    <property type="molecule type" value="Genomic_DNA"/>
</dbReference>
<protein>
    <submittedName>
        <fullName evidence="2">Cysteine desulfurase-like protein</fullName>
    </submittedName>
</protein>
<dbReference type="AlphaFoldDB" id="A0A919IDM5"/>
<evidence type="ECO:0000313" key="2">
    <source>
        <dbReference type="EMBL" id="GID62441.1"/>
    </source>
</evidence>
<organism evidence="2 3">
    <name type="scientific">Actinoplanes cyaneus</name>
    <dbReference type="NCBI Taxonomy" id="52696"/>
    <lineage>
        <taxon>Bacteria</taxon>
        <taxon>Bacillati</taxon>
        <taxon>Actinomycetota</taxon>
        <taxon>Actinomycetes</taxon>
        <taxon>Micromonosporales</taxon>
        <taxon>Micromonosporaceae</taxon>
        <taxon>Actinoplanes</taxon>
    </lineage>
</organism>
<keyword evidence="3" id="KW-1185">Reference proteome</keyword>
<dbReference type="SUPFAM" id="SSF53383">
    <property type="entry name" value="PLP-dependent transferases"/>
    <property type="match status" value="1"/>
</dbReference>
<sequence length="420" mass="44719">MVLDVAALRSHFPSLDHGPAFFDGPGGTQTPRQVGEAIAATMTGPLSNRGTVSPSERNAERVVAEFRAAYADLLGVPAGGIVHGRSATQLTYDFSRHLAMTWQPGDEIVVSRLDHDANVRPWVQAAARAGVTVRWIELDGASLDLDTYRPGGRTRLVAVTAASNVLGTKPPVRQIADRAHEAGALLFVDGVHYAAHDFVDVDALGADFFVCSPYKFFGPHCGVLAASPALLETLTPDKLLPSTDAVPERFEFGTLPYEQLAGATAAVDFLAAIAPKPAMAPKSAMAPEAAVALEPAIAPEPAASRRDRLAAAFAAVHEHELTLRARLDEGLRELGDAVTVHSTAPERTPTTLMTLEGRDAREAQVHLAARGVLAPAGSFYAYEPFQALKLTDPALRVGLAPYNTVEEIDRFLAGLTDFLR</sequence>
<dbReference type="Proteomes" id="UP000619479">
    <property type="component" value="Unassembled WGS sequence"/>
</dbReference>
<dbReference type="InterPro" id="IPR015424">
    <property type="entry name" value="PyrdxlP-dep_Trfase"/>
</dbReference>
<accession>A0A919IDM5</accession>
<feature type="domain" description="Aminotransferase class V" evidence="1">
    <location>
        <begin position="312"/>
        <end position="411"/>
    </location>
</feature>
<reference evidence="2" key="1">
    <citation type="submission" date="2021-01" db="EMBL/GenBank/DDBJ databases">
        <title>Whole genome shotgun sequence of Actinoplanes cyaneus NBRC 14990.</title>
        <authorList>
            <person name="Komaki H."/>
            <person name="Tamura T."/>
        </authorList>
    </citation>
    <scope>NUCLEOTIDE SEQUENCE</scope>
    <source>
        <strain evidence="2">NBRC 14990</strain>
    </source>
</reference>
<name>A0A919IDM5_9ACTN</name>
<gene>
    <name evidence="2" type="ORF">Acy02nite_03220</name>
</gene>
<dbReference type="InterPro" id="IPR000192">
    <property type="entry name" value="Aminotrans_V_dom"/>
</dbReference>
<dbReference type="Gene3D" id="3.40.640.10">
    <property type="entry name" value="Type I PLP-dependent aspartate aminotransferase-like (Major domain)"/>
    <property type="match status" value="1"/>
</dbReference>
<evidence type="ECO:0000313" key="3">
    <source>
        <dbReference type="Proteomes" id="UP000619479"/>
    </source>
</evidence>
<evidence type="ECO:0000259" key="1">
    <source>
        <dbReference type="Pfam" id="PF00266"/>
    </source>
</evidence>